<sequence>MLLLLLLLLLPASAALLPASDQDDAERELTSCLQQLSDQNGAEQLREVAEVGLATLYDQAESCRTERQRLRSQVKGLSAVHASLKAYGTPLEFSREAAALKAAALSSELKEEGLGPLGPQMRREGGAEGGGSAGGAGLGPPAGGETLYPGGEVAGGAVGESAAAGALPTGGYSSSYGHNYSRWEEDSQELEKMMSTYPLAASDIKDRIREVFEALRDKYLERLETWRVEAEQTARDLTVAISSSATQQPPVRRPSNSTIAAKAGPATTATSRTTAAAGRTAAAATRVGMPGRGRAGECGGRGHRAPETTAGGGATRGPPVPCRGGSRIPKPTAVAAAAAAAGSGEAATAAVAGSGSDGVSASGEVDDKEEGEEAGTAAAAAEGGVSVSGGGGGGGVGSGVAEGTGGEAGAGDGGGGGAAGDGGGFTRVFAGYSGWSAEEHSAFVRHRDRLMKECGQGPKSLSREVLMARIAKMLPGCRTVPELLAHDDWTTATRLVARKRRDLAEAWDRERRQFLEDSASFLKESEMLFLVQAEEAADRLVAELQRVRARDELEELRAEKVREEEVAAAERAVREAAEAEARLAAEARMRRERALQKDMVAAYRAELELQQAEQQAAAVEAERQAALLAEQQAVYNKERVEVRQAEYLSRQEQAKERQAVAEAEALAREVRLARLRALVAPEVESDPERLLAPTIASSAVDPDRDAEGAFHPVNGYTTEQVVKDQRFKVFEALAVLGLHETTYGRQSIAAARPAKSTRPDNFTSEQREAALRMGR</sequence>
<dbReference type="EMBL" id="GL378477">
    <property type="protein sequence ID" value="EFJ39597.1"/>
    <property type="molecule type" value="Genomic_DNA"/>
</dbReference>
<evidence type="ECO:0000256" key="2">
    <source>
        <dbReference type="SAM" id="Coils"/>
    </source>
</evidence>
<feature type="compositionally biased region" description="Acidic residues" evidence="3">
    <location>
        <begin position="364"/>
        <end position="373"/>
    </location>
</feature>
<evidence type="ECO:0000256" key="1">
    <source>
        <dbReference type="ARBA" id="ARBA00023054"/>
    </source>
</evidence>
<feature type="compositionally biased region" description="Gly residues" evidence="3">
    <location>
        <begin position="290"/>
        <end position="299"/>
    </location>
</feature>
<feature type="compositionally biased region" description="Low complexity" evidence="3">
    <location>
        <begin position="266"/>
        <end position="289"/>
    </location>
</feature>
<dbReference type="InParanoid" id="D8UL10"/>
<feature type="region of interest" description="Disordered" evidence="3">
    <location>
        <begin position="111"/>
        <end position="151"/>
    </location>
</feature>
<evidence type="ECO:0000256" key="4">
    <source>
        <dbReference type="SAM" id="SignalP"/>
    </source>
</evidence>
<dbReference type="PANTHER" id="PTHR21549:SF1">
    <property type="entry name" value="COILED-COIL DOMAIN-CONTAINING PROTEIN 148"/>
    <property type="match status" value="1"/>
</dbReference>
<dbReference type="KEGG" id="vcn:VOLCADRAFT_100783"/>
<feature type="coiled-coil region" evidence="2">
    <location>
        <begin position="530"/>
        <end position="629"/>
    </location>
</feature>
<protein>
    <submittedName>
        <fullName evidence="5">Uncharacterized protein</fullName>
    </submittedName>
</protein>
<name>D8UL10_VOLCA</name>
<gene>
    <name evidence="5" type="ORF">VOLCADRAFT_100783</name>
</gene>
<evidence type="ECO:0000313" key="6">
    <source>
        <dbReference type="Proteomes" id="UP000001058"/>
    </source>
</evidence>
<feature type="compositionally biased region" description="Low complexity" evidence="3">
    <location>
        <begin position="374"/>
        <end position="385"/>
    </location>
</feature>
<dbReference type="eggNOG" id="ENOG502R8GH">
    <property type="taxonomic scope" value="Eukaryota"/>
</dbReference>
<accession>D8UL10</accession>
<feature type="compositionally biased region" description="Polar residues" evidence="3">
    <location>
        <begin position="244"/>
        <end position="259"/>
    </location>
</feature>
<proteinExistence type="predicted"/>
<feature type="chain" id="PRO_5012226480" evidence="4">
    <location>
        <begin position="16"/>
        <end position="775"/>
    </location>
</feature>
<feature type="region of interest" description="Disordered" evidence="3">
    <location>
        <begin position="352"/>
        <end position="417"/>
    </location>
</feature>
<dbReference type="GeneID" id="9626392"/>
<feature type="region of interest" description="Disordered" evidence="3">
    <location>
        <begin position="749"/>
        <end position="775"/>
    </location>
</feature>
<keyword evidence="4" id="KW-0732">Signal</keyword>
<feature type="compositionally biased region" description="Low complexity" evidence="3">
    <location>
        <begin position="352"/>
        <end position="363"/>
    </location>
</feature>
<keyword evidence="1 2" id="KW-0175">Coiled coil</keyword>
<dbReference type="PANTHER" id="PTHR21549">
    <property type="entry name" value="MUTATED IN BLADDER CANCER 1"/>
    <property type="match status" value="1"/>
</dbReference>
<keyword evidence="6" id="KW-1185">Reference proteome</keyword>
<reference evidence="5 6" key="1">
    <citation type="journal article" date="2010" name="Science">
        <title>Genomic analysis of organismal complexity in the multicellular green alga Volvox carteri.</title>
        <authorList>
            <person name="Prochnik S.E."/>
            <person name="Umen J."/>
            <person name="Nedelcu A.M."/>
            <person name="Hallmann A."/>
            <person name="Miller S.M."/>
            <person name="Nishii I."/>
            <person name="Ferris P."/>
            <person name="Kuo A."/>
            <person name="Mitros T."/>
            <person name="Fritz-Laylin L.K."/>
            <person name="Hellsten U."/>
            <person name="Chapman J."/>
            <person name="Simakov O."/>
            <person name="Rensing S.A."/>
            <person name="Terry A."/>
            <person name="Pangilinan J."/>
            <person name="Kapitonov V."/>
            <person name="Jurka J."/>
            <person name="Salamov A."/>
            <person name="Shapiro H."/>
            <person name="Schmutz J."/>
            <person name="Grimwood J."/>
            <person name="Lindquist E."/>
            <person name="Lucas S."/>
            <person name="Grigoriev I.V."/>
            <person name="Schmitt R."/>
            <person name="Kirk D."/>
            <person name="Rokhsar D.S."/>
        </authorList>
    </citation>
    <scope>NUCLEOTIDE SEQUENCE [LARGE SCALE GENOMIC DNA]</scope>
    <source>
        <strain evidence="6">f. Nagariensis / Eve</strain>
    </source>
</reference>
<feature type="compositionally biased region" description="Basic and acidic residues" evidence="3">
    <location>
        <begin position="765"/>
        <end position="775"/>
    </location>
</feature>
<evidence type="ECO:0000313" key="5">
    <source>
        <dbReference type="EMBL" id="EFJ39597.1"/>
    </source>
</evidence>
<evidence type="ECO:0000256" key="3">
    <source>
        <dbReference type="SAM" id="MobiDB-lite"/>
    </source>
</evidence>
<feature type="compositionally biased region" description="Gly residues" evidence="3">
    <location>
        <begin position="127"/>
        <end position="142"/>
    </location>
</feature>
<dbReference type="Proteomes" id="UP000001058">
    <property type="component" value="Unassembled WGS sequence"/>
</dbReference>
<feature type="region of interest" description="Disordered" evidence="3">
    <location>
        <begin position="244"/>
        <end position="327"/>
    </location>
</feature>
<dbReference type="InterPro" id="IPR039902">
    <property type="entry name" value="CCDC148/CCDC112"/>
</dbReference>
<organism evidence="6">
    <name type="scientific">Volvox carteri f. nagariensis</name>
    <dbReference type="NCBI Taxonomy" id="3068"/>
    <lineage>
        <taxon>Eukaryota</taxon>
        <taxon>Viridiplantae</taxon>
        <taxon>Chlorophyta</taxon>
        <taxon>core chlorophytes</taxon>
        <taxon>Chlorophyceae</taxon>
        <taxon>CS clade</taxon>
        <taxon>Chlamydomonadales</taxon>
        <taxon>Volvocaceae</taxon>
        <taxon>Volvox</taxon>
    </lineage>
</organism>
<feature type="signal peptide" evidence="4">
    <location>
        <begin position="1"/>
        <end position="15"/>
    </location>
</feature>
<feature type="compositionally biased region" description="Gly residues" evidence="3">
    <location>
        <begin position="386"/>
        <end position="417"/>
    </location>
</feature>
<dbReference type="RefSeq" id="XP_002959347.1">
    <property type="nucleotide sequence ID" value="XM_002959301.1"/>
</dbReference>
<dbReference type="OrthoDB" id="544488at2759"/>
<dbReference type="AlphaFoldDB" id="D8UL10"/>